<feature type="compositionally biased region" description="Basic and acidic residues" evidence="1">
    <location>
        <begin position="26"/>
        <end position="72"/>
    </location>
</feature>
<dbReference type="EMBL" id="PXYK01000005">
    <property type="protein sequence ID" value="PSJ63280.1"/>
    <property type="molecule type" value="Genomic_DNA"/>
</dbReference>
<gene>
    <name evidence="2" type="ORF">C7I84_06480</name>
</gene>
<dbReference type="RefSeq" id="WP_106771343.1">
    <property type="nucleotide sequence ID" value="NZ_PXYK01000005.1"/>
</dbReference>
<keyword evidence="3" id="KW-1185">Reference proteome</keyword>
<feature type="compositionally biased region" description="Basic residues" evidence="1">
    <location>
        <begin position="1"/>
        <end position="10"/>
    </location>
</feature>
<dbReference type="AlphaFoldDB" id="A0A2P7SLA5"/>
<organism evidence="2 3">
    <name type="scientific">Kumtagia ephedrae</name>
    <dbReference type="NCBI Taxonomy" id="2116701"/>
    <lineage>
        <taxon>Bacteria</taxon>
        <taxon>Pseudomonadati</taxon>
        <taxon>Pseudomonadota</taxon>
        <taxon>Alphaproteobacteria</taxon>
        <taxon>Hyphomicrobiales</taxon>
        <taxon>Phyllobacteriaceae</taxon>
        <taxon>Kumtagia</taxon>
    </lineage>
</organism>
<sequence>MANGGKKHMGRGTQGKGSGQGGMTDMPKDKIEENAVLSNRDKAQHTKERGLDGKEIRNEQYQDHAGNRLPRD</sequence>
<protein>
    <submittedName>
        <fullName evidence="2">Uncharacterized protein</fullName>
    </submittedName>
</protein>
<feature type="region of interest" description="Disordered" evidence="1">
    <location>
        <begin position="1"/>
        <end position="72"/>
    </location>
</feature>
<accession>A0A2P7SLA5</accession>
<comment type="caution">
    <text evidence="2">The sequence shown here is derived from an EMBL/GenBank/DDBJ whole genome shotgun (WGS) entry which is preliminary data.</text>
</comment>
<proteinExistence type="predicted"/>
<evidence type="ECO:0000313" key="3">
    <source>
        <dbReference type="Proteomes" id="UP000241229"/>
    </source>
</evidence>
<evidence type="ECO:0000256" key="1">
    <source>
        <dbReference type="SAM" id="MobiDB-lite"/>
    </source>
</evidence>
<dbReference type="Proteomes" id="UP000241229">
    <property type="component" value="Unassembled WGS sequence"/>
</dbReference>
<reference evidence="2 3" key="1">
    <citation type="submission" date="2018-03" db="EMBL/GenBank/DDBJ databases">
        <title>The draft genome of Mesorhizobium sp. 6GN-30.</title>
        <authorList>
            <person name="Liu L."/>
            <person name="Li L."/>
            <person name="Wang T."/>
            <person name="Zhang X."/>
            <person name="Liang L."/>
        </authorList>
    </citation>
    <scope>NUCLEOTIDE SEQUENCE [LARGE SCALE GENOMIC DNA]</scope>
    <source>
        <strain evidence="2 3">6GN30</strain>
    </source>
</reference>
<feature type="compositionally biased region" description="Gly residues" evidence="1">
    <location>
        <begin position="12"/>
        <end position="22"/>
    </location>
</feature>
<evidence type="ECO:0000313" key="2">
    <source>
        <dbReference type="EMBL" id="PSJ63280.1"/>
    </source>
</evidence>
<dbReference type="OrthoDB" id="8281596at2"/>
<name>A0A2P7SLA5_9HYPH</name>